<feature type="non-terminal residue" evidence="4">
    <location>
        <position position="1"/>
    </location>
</feature>
<dbReference type="AlphaFoldDB" id="A0AAD6V9Y1"/>
<accession>A0AAD6V9Y1</accession>
<dbReference type="EMBL" id="JARJCW010000049">
    <property type="protein sequence ID" value="KAJ7203792.1"/>
    <property type="molecule type" value="Genomic_DNA"/>
</dbReference>
<sequence>MLTAAAALRAQLEDIDESMAALESQMTSLRAQKERVLKDLKSIAYPILTLPNEITVEILHFASLMWRRYSIRPQPYDSLMRLASVCQTWRALTLSTCALWDEVTADCNIIPNAGQILAACLPRAGSLPLDLDIELPADDSSIISTLSLYGSQWRRVSLSSMDRYGTPNGIKLPIDRLPSTFPLLERLKLFNFNIPNLLVVLPHAQNLRCLELVLACSTEYAPVAPLSILLPHLHTFIYKEDTAAMVLRYLTLPALESLRLGHLSDAGVHAILSCVARSCSTIRTLELNYSTFSATYNCLRSLSTVRHLCLSCDWSNWSKDEEKQFFAAMISVGFLPALESLTFNECCWPGSAKKLAAVVSARWRGVKGTTKLISASLDFAEPDDDNVPTSYPDVLHKLIAKPLLSAVAVAERLYQATSLRDTPNAHHRARSNMIPSRRLQVWVAQWPRSLPPSMFLTDYLLIRRTLPLKPGMTSTRSRGRRAVTDAVDVSGESTSRIPSTLACGPKIVGLTRAAAVGAVEKFSGGVTVCFSSTLARRPRDCGPAESLLSSPPSTFLARCRLHPTKDSCFPGHSSRRLQTSGLSAPRPLWTLLGTHFFHKRQGDVGATCLVPVPFIVEITVVLYAMVTLRLRLANA</sequence>
<dbReference type="Gene3D" id="1.20.1280.50">
    <property type="match status" value="1"/>
</dbReference>
<keyword evidence="2" id="KW-1133">Transmembrane helix</keyword>
<proteinExistence type="predicted"/>
<evidence type="ECO:0000256" key="2">
    <source>
        <dbReference type="SAM" id="Phobius"/>
    </source>
</evidence>
<dbReference type="Pfam" id="PF12937">
    <property type="entry name" value="F-box-like"/>
    <property type="match status" value="1"/>
</dbReference>
<dbReference type="InterPro" id="IPR001810">
    <property type="entry name" value="F-box_dom"/>
</dbReference>
<evidence type="ECO:0000259" key="3">
    <source>
        <dbReference type="Pfam" id="PF12937"/>
    </source>
</evidence>
<keyword evidence="2" id="KW-0812">Transmembrane</keyword>
<reference evidence="4" key="1">
    <citation type="submission" date="2023-03" db="EMBL/GenBank/DDBJ databases">
        <title>Massive genome expansion in bonnet fungi (Mycena s.s.) driven by repeated elements and novel gene families across ecological guilds.</title>
        <authorList>
            <consortium name="Lawrence Berkeley National Laboratory"/>
            <person name="Harder C.B."/>
            <person name="Miyauchi S."/>
            <person name="Viragh M."/>
            <person name="Kuo A."/>
            <person name="Thoen E."/>
            <person name="Andreopoulos B."/>
            <person name="Lu D."/>
            <person name="Skrede I."/>
            <person name="Drula E."/>
            <person name="Henrissat B."/>
            <person name="Morin E."/>
            <person name="Kohler A."/>
            <person name="Barry K."/>
            <person name="LaButti K."/>
            <person name="Morin E."/>
            <person name="Salamov A."/>
            <person name="Lipzen A."/>
            <person name="Mereny Z."/>
            <person name="Hegedus B."/>
            <person name="Baldrian P."/>
            <person name="Stursova M."/>
            <person name="Weitz H."/>
            <person name="Taylor A."/>
            <person name="Grigoriev I.V."/>
            <person name="Nagy L.G."/>
            <person name="Martin F."/>
            <person name="Kauserud H."/>
        </authorList>
    </citation>
    <scope>NUCLEOTIDE SEQUENCE</scope>
    <source>
        <strain evidence="4">9144</strain>
    </source>
</reference>
<keyword evidence="5" id="KW-1185">Reference proteome</keyword>
<feature type="transmembrane region" description="Helical" evidence="2">
    <location>
        <begin position="604"/>
        <end position="626"/>
    </location>
</feature>
<evidence type="ECO:0000256" key="1">
    <source>
        <dbReference type="SAM" id="Coils"/>
    </source>
</evidence>
<feature type="coiled-coil region" evidence="1">
    <location>
        <begin position="5"/>
        <end position="39"/>
    </location>
</feature>
<comment type="caution">
    <text evidence="4">The sequence shown here is derived from an EMBL/GenBank/DDBJ whole genome shotgun (WGS) entry which is preliminary data.</text>
</comment>
<name>A0AAD6V9Y1_9AGAR</name>
<dbReference type="InterPro" id="IPR032675">
    <property type="entry name" value="LRR_dom_sf"/>
</dbReference>
<keyword evidence="1" id="KW-0175">Coiled coil</keyword>
<evidence type="ECO:0000313" key="4">
    <source>
        <dbReference type="EMBL" id="KAJ7203792.1"/>
    </source>
</evidence>
<evidence type="ECO:0000313" key="5">
    <source>
        <dbReference type="Proteomes" id="UP001219525"/>
    </source>
</evidence>
<dbReference type="Proteomes" id="UP001219525">
    <property type="component" value="Unassembled WGS sequence"/>
</dbReference>
<keyword evidence="2" id="KW-0472">Membrane</keyword>
<protein>
    <recommendedName>
        <fullName evidence="3">F-box domain-containing protein</fullName>
    </recommendedName>
</protein>
<feature type="domain" description="F-box" evidence="3">
    <location>
        <begin position="47"/>
        <end position="103"/>
    </location>
</feature>
<gene>
    <name evidence="4" type="ORF">GGX14DRAFT_647949</name>
</gene>
<dbReference type="Gene3D" id="3.80.10.10">
    <property type="entry name" value="Ribonuclease Inhibitor"/>
    <property type="match status" value="1"/>
</dbReference>
<organism evidence="4 5">
    <name type="scientific">Mycena pura</name>
    <dbReference type="NCBI Taxonomy" id="153505"/>
    <lineage>
        <taxon>Eukaryota</taxon>
        <taxon>Fungi</taxon>
        <taxon>Dikarya</taxon>
        <taxon>Basidiomycota</taxon>
        <taxon>Agaricomycotina</taxon>
        <taxon>Agaricomycetes</taxon>
        <taxon>Agaricomycetidae</taxon>
        <taxon>Agaricales</taxon>
        <taxon>Marasmiineae</taxon>
        <taxon>Mycenaceae</taxon>
        <taxon>Mycena</taxon>
    </lineage>
</organism>
<dbReference type="SUPFAM" id="SSF52047">
    <property type="entry name" value="RNI-like"/>
    <property type="match status" value="1"/>
</dbReference>